<keyword evidence="4" id="KW-1185">Reference proteome</keyword>
<dbReference type="AlphaFoldDB" id="A0A848QMS3"/>
<evidence type="ECO:0000259" key="2">
    <source>
        <dbReference type="Pfam" id="PF08787"/>
    </source>
</evidence>
<evidence type="ECO:0000256" key="1">
    <source>
        <dbReference type="SAM" id="SignalP"/>
    </source>
</evidence>
<gene>
    <name evidence="3" type="ORF">HKD42_07915</name>
</gene>
<name>A0A848QMS3_9SPHN</name>
<evidence type="ECO:0000313" key="4">
    <source>
        <dbReference type="Proteomes" id="UP000561181"/>
    </source>
</evidence>
<dbReference type="Gene3D" id="2.60.120.200">
    <property type="match status" value="1"/>
</dbReference>
<proteinExistence type="predicted"/>
<feature type="chain" id="PRO_5032934753" evidence="1">
    <location>
        <begin position="19"/>
        <end position="352"/>
    </location>
</feature>
<reference evidence="3 4" key="1">
    <citation type="submission" date="2020-04" db="EMBL/GenBank/DDBJ databases">
        <authorList>
            <person name="Liu A."/>
        </authorList>
    </citation>
    <scope>NUCLEOTIDE SEQUENCE [LARGE SCALE GENOMIC DNA]</scope>
    <source>
        <strain evidence="3 4">RZ02</strain>
    </source>
</reference>
<feature type="domain" description="Alginate lyase 2" evidence="2">
    <location>
        <begin position="35"/>
        <end position="346"/>
    </location>
</feature>
<protein>
    <submittedName>
        <fullName evidence="3">Polysaccharide lyase family 7 protein</fullName>
    </submittedName>
</protein>
<keyword evidence="3" id="KW-0456">Lyase</keyword>
<dbReference type="Pfam" id="PF08787">
    <property type="entry name" value="Alginate_lyase2"/>
    <property type="match status" value="1"/>
</dbReference>
<organism evidence="3 4">
    <name type="scientific">Pontixanthobacter rizhaonensis</name>
    <dbReference type="NCBI Taxonomy" id="2730337"/>
    <lineage>
        <taxon>Bacteria</taxon>
        <taxon>Pseudomonadati</taxon>
        <taxon>Pseudomonadota</taxon>
        <taxon>Alphaproteobacteria</taxon>
        <taxon>Sphingomonadales</taxon>
        <taxon>Erythrobacteraceae</taxon>
        <taxon>Pontixanthobacter</taxon>
    </lineage>
</organism>
<accession>A0A848QMS3</accession>
<keyword evidence="1" id="KW-0732">Signal</keyword>
<dbReference type="EMBL" id="JABCRE010000003">
    <property type="protein sequence ID" value="NMW31983.1"/>
    <property type="molecule type" value="Genomic_DNA"/>
</dbReference>
<dbReference type="Proteomes" id="UP000561181">
    <property type="component" value="Unassembled WGS sequence"/>
</dbReference>
<sequence>MKCCSAIVAAFIVSSVVASVPSVAHDTSAAPSTKFDLSEWKITLPADENGDGKVDEVSVRKIQGYSHPDYFYLDAEGRMVFTAPNKAKTTKNSSNTRSELRHMLRGVNTRFKTHGPENNFAVEARKDSDKFGAVGGKLEATLRVDHVARNSGNPSSKPAYSAVVGQIHAVKYDNTRSGFGYGNEPIKIFYKKLPDHQTGSVFWTYERNLAKNDPDRTDIAYPVWGNVWTETSDPGEAGIPLGEDFSYTINVYRNTMYLKFESERLGTVRQAISLVDNIDANGNVDAADNKYSYGGDSLYFKAGLYNQCSTKADGSFWAAACAGTGDWPTDKANGDYAQASFSKLVVGPSSPQ</sequence>
<evidence type="ECO:0000313" key="3">
    <source>
        <dbReference type="EMBL" id="NMW31983.1"/>
    </source>
</evidence>
<dbReference type="GO" id="GO:0016829">
    <property type="term" value="F:lyase activity"/>
    <property type="evidence" value="ECO:0007669"/>
    <property type="project" value="UniProtKB-KW"/>
</dbReference>
<feature type="signal peptide" evidence="1">
    <location>
        <begin position="1"/>
        <end position="18"/>
    </location>
</feature>
<dbReference type="InterPro" id="IPR013320">
    <property type="entry name" value="ConA-like_dom_sf"/>
</dbReference>
<dbReference type="InterPro" id="IPR014895">
    <property type="entry name" value="Alginate_lyase_2"/>
</dbReference>
<comment type="caution">
    <text evidence="3">The sequence shown here is derived from an EMBL/GenBank/DDBJ whole genome shotgun (WGS) entry which is preliminary data.</text>
</comment>
<dbReference type="SUPFAM" id="SSF49899">
    <property type="entry name" value="Concanavalin A-like lectins/glucanases"/>
    <property type="match status" value="1"/>
</dbReference>
<dbReference type="RefSeq" id="WP_170012253.1">
    <property type="nucleotide sequence ID" value="NZ_JABCRE010000003.1"/>
</dbReference>